<evidence type="ECO:0000313" key="3">
    <source>
        <dbReference type="EMBL" id="KAJ3437622.1"/>
    </source>
</evidence>
<dbReference type="GO" id="GO:0000149">
    <property type="term" value="F:SNARE binding"/>
    <property type="evidence" value="ECO:0007669"/>
    <property type="project" value="TreeGrafter"/>
</dbReference>
<proteinExistence type="predicted"/>
<dbReference type="InterPro" id="IPR036465">
    <property type="entry name" value="vWFA_dom_sf"/>
</dbReference>
<feature type="region of interest" description="Disordered" evidence="1">
    <location>
        <begin position="61"/>
        <end position="104"/>
    </location>
</feature>
<dbReference type="SUPFAM" id="SSF53300">
    <property type="entry name" value="vWA-like"/>
    <property type="match status" value="1"/>
</dbReference>
<dbReference type="GO" id="GO:0090110">
    <property type="term" value="P:COPII-coated vesicle cargo loading"/>
    <property type="evidence" value="ECO:0007669"/>
    <property type="project" value="TreeGrafter"/>
</dbReference>
<accession>A0AAV7Z696</accession>
<dbReference type="Gene3D" id="3.40.50.410">
    <property type="entry name" value="von Willebrand factor, type A domain"/>
    <property type="match status" value="1"/>
</dbReference>
<evidence type="ECO:0000259" key="2">
    <source>
        <dbReference type="Pfam" id="PF04811"/>
    </source>
</evidence>
<protein>
    <recommendedName>
        <fullName evidence="2">Sec23/Sec24 trunk domain-containing protein</fullName>
    </recommendedName>
</protein>
<dbReference type="PANTHER" id="PTHR13803:SF36">
    <property type="entry name" value="TYPE A VON WILLEBRAND FACTOR DOMAIN-CONTAINING PROTEIN"/>
    <property type="match status" value="1"/>
</dbReference>
<dbReference type="PANTHER" id="PTHR13803">
    <property type="entry name" value="SEC24-RELATED PROTEIN"/>
    <property type="match status" value="1"/>
</dbReference>
<dbReference type="Pfam" id="PF04811">
    <property type="entry name" value="Sec23_trunk"/>
    <property type="match status" value="1"/>
</dbReference>
<dbReference type="GO" id="GO:0006886">
    <property type="term" value="P:intracellular protein transport"/>
    <property type="evidence" value="ECO:0007669"/>
    <property type="project" value="InterPro"/>
</dbReference>
<comment type="caution">
    <text evidence="3">The sequence shown here is derived from an EMBL/GenBank/DDBJ whole genome shotgun (WGS) entry which is preliminary data.</text>
</comment>
<gene>
    <name evidence="3" type="ORF">M0812_16787</name>
</gene>
<dbReference type="GO" id="GO:0070971">
    <property type="term" value="C:endoplasmic reticulum exit site"/>
    <property type="evidence" value="ECO:0007669"/>
    <property type="project" value="TreeGrafter"/>
</dbReference>
<sequence length="616" mass="69590">MESSAGLQSGIHSGSVEVEPPQLLQRRNLQVIGISLDWTTKKLDTITKPIQCDCQAFLNPFLPDEESGSESESGSEEDSEEDSEEGSEEGSDEGSDEESEEEEIDIKCPFCGLEKTVYANDDKPESEEFWATLQKPKGKKNEGYIVFCIDSSLSMGEKVFKMDPKLSKTILEEFPLNTDENRMTIQELDPFCGYSQKNLPTLFQCVQYSLSKTIEELAKNEETKNFKAIIINFSQDVQIHSAGNSTIILSDRSVLKDKNKIISKLESFKATAPIGDSVKELKGIVKKITIGGMTCLGPAILSSVTIAKTIPGSRILLFSDGISNIGIGKLTSQKVSKPKHTSLYTEVGKECLSNGIIIDTFTLRNQQCMIQHLGQLSLLSGGKLTRVKPQKVIKCFLSVLKNQIFGYHADLRVYLPKSFEIINKDSKASNPYAEGLGNLTSWCYQAVGFRKKDNQKSKQMHKIPIQICVLFKTLDGGARAYVCNKTIEIPSLKPNLWYKNNWDAINKVSISRITSLLEEPRNIPNITELLDSINWMYNKIPEKFKNKGNWEKSKIRFRHQKKKIDSLILTMSEHKEKVEKEKKIKKENDKQLMDDLLKEDNFAYTLHSMRSFVWKK</sequence>
<dbReference type="GO" id="GO:0008270">
    <property type="term" value="F:zinc ion binding"/>
    <property type="evidence" value="ECO:0007669"/>
    <property type="project" value="TreeGrafter"/>
</dbReference>
<name>A0AAV7Z696_9EUKA</name>
<feature type="domain" description="Sec23/Sec24 trunk" evidence="2">
    <location>
        <begin position="274"/>
        <end position="385"/>
    </location>
</feature>
<dbReference type="Proteomes" id="UP001146793">
    <property type="component" value="Unassembled WGS sequence"/>
</dbReference>
<dbReference type="EMBL" id="JANTQA010000033">
    <property type="protein sequence ID" value="KAJ3437622.1"/>
    <property type="molecule type" value="Genomic_DNA"/>
</dbReference>
<dbReference type="GO" id="GO:0030127">
    <property type="term" value="C:COPII vesicle coat"/>
    <property type="evidence" value="ECO:0007669"/>
    <property type="project" value="InterPro"/>
</dbReference>
<evidence type="ECO:0000313" key="4">
    <source>
        <dbReference type="Proteomes" id="UP001146793"/>
    </source>
</evidence>
<reference evidence="3" key="1">
    <citation type="submission" date="2022-08" db="EMBL/GenBank/DDBJ databases">
        <title>Novel sulphate-reducing endosymbionts in the free-living metamonad Anaeramoeba.</title>
        <authorList>
            <person name="Jerlstrom-Hultqvist J."/>
            <person name="Cepicka I."/>
            <person name="Gallot-Lavallee L."/>
            <person name="Salas-Leiva D."/>
            <person name="Curtis B.A."/>
            <person name="Zahonova K."/>
            <person name="Pipaliya S."/>
            <person name="Dacks J."/>
            <person name="Roger A.J."/>
        </authorList>
    </citation>
    <scope>NUCLEOTIDE SEQUENCE</scope>
    <source>
        <strain evidence="3">Busselton2</strain>
    </source>
</reference>
<dbReference type="InterPro" id="IPR006896">
    <property type="entry name" value="Sec23/24_trunk_dom"/>
</dbReference>
<organism evidence="3 4">
    <name type="scientific">Anaeramoeba flamelloides</name>
    <dbReference type="NCBI Taxonomy" id="1746091"/>
    <lineage>
        <taxon>Eukaryota</taxon>
        <taxon>Metamonada</taxon>
        <taxon>Anaeramoebidae</taxon>
        <taxon>Anaeramoeba</taxon>
    </lineage>
</organism>
<dbReference type="InterPro" id="IPR050550">
    <property type="entry name" value="SEC23_SEC24_subfamily"/>
</dbReference>
<dbReference type="AlphaFoldDB" id="A0AAV7Z696"/>
<evidence type="ECO:0000256" key="1">
    <source>
        <dbReference type="SAM" id="MobiDB-lite"/>
    </source>
</evidence>
<feature type="compositionally biased region" description="Acidic residues" evidence="1">
    <location>
        <begin position="63"/>
        <end position="104"/>
    </location>
</feature>